<organism evidence="2 3">
    <name type="scientific">Cytospora leucostoma</name>
    <dbReference type="NCBI Taxonomy" id="1230097"/>
    <lineage>
        <taxon>Eukaryota</taxon>
        <taxon>Fungi</taxon>
        <taxon>Dikarya</taxon>
        <taxon>Ascomycota</taxon>
        <taxon>Pezizomycotina</taxon>
        <taxon>Sordariomycetes</taxon>
        <taxon>Sordariomycetidae</taxon>
        <taxon>Diaporthales</taxon>
        <taxon>Cytosporaceae</taxon>
        <taxon>Cytospora</taxon>
    </lineage>
</organism>
<feature type="region of interest" description="Disordered" evidence="1">
    <location>
        <begin position="1"/>
        <end position="45"/>
    </location>
</feature>
<reference evidence="2 3" key="1">
    <citation type="submission" date="2015-09" db="EMBL/GenBank/DDBJ databases">
        <title>Host preference determinants of Valsa canker pathogens revealed by comparative genomics.</title>
        <authorList>
            <person name="Yin Z."/>
            <person name="Huang L."/>
        </authorList>
    </citation>
    <scope>NUCLEOTIDE SEQUENCE [LARGE SCALE GENOMIC DNA]</scope>
    <source>
        <strain evidence="2 3">SXYLt</strain>
    </source>
</reference>
<dbReference type="InParanoid" id="A0A423XKB2"/>
<gene>
    <name evidence="2" type="ORF">VPNG_01628</name>
</gene>
<evidence type="ECO:0000313" key="2">
    <source>
        <dbReference type="EMBL" id="ROW16773.1"/>
    </source>
</evidence>
<sequence>MVSSATSPDLSEVRQVGIASQGSWSEGGTSPQETNLDTPETDLQAAGPGHDCYATILVRSAKLEQSLAAAPGLPPVDLLLGAERDVRALQERLFACTGHAPPASVDHGANNSANNNFANHIMRSCLWSGRPALLSLALLAERVVSMLEETLRSAARSSYESERTFRETPWLDAQVPAISARRLGRSFRSLMDRPFLQIPFPQRVLHVRWFLGKMLRMLLLDVLQHDPQLNDRMPQGFQADDGSFLIAHKLEIPEEYSRIGTVTIVMKRPASVAR</sequence>
<dbReference type="Proteomes" id="UP000285146">
    <property type="component" value="Unassembled WGS sequence"/>
</dbReference>
<keyword evidence="3" id="KW-1185">Reference proteome</keyword>
<evidence type="ECO:0000256" key="1">
    <source>
        <dbReference type="SAM" id="MobiDB-lite"/>
    </source>
</evidence>
<protein>
    <submittedName>
        <fullName evidence="2">Uncharacterized protein</fullName>
    </submittedName>
</protein>
<dbReference type="OrthoDB" id="2943660at2759"/>
<dbReference type="AlphaFoldDB" id="A0A423XKB2"/>
<feature type="compositionally biased region" description="Polar residues" evidence="1">
    <location>
        <begin position="18"/>
        <end position="38"/>
    </location>
</feature>
<comment type="caution">
    <text evidence="2">The sequence shown here is derived from an EMBL/GenBank/DDBJ whole genome shotgun (WGS) entry which is preliminary data.</text>
</comment>
<dbReference type="STRING" id="1230097.A0A423XKB2"/>
<accession>A0A423XKB2</accession>
<proteinExistence type="predicted"/>
<evidence type="ECO:0000313" key="3">
    <source>
        <dbReference type="Proteomes" id="UP000285146"/>
    </source>
</evidence>
<dbReference type="EMBL" id="LKEB01000004">
    <property type="protein sequence ID" value="ROW16773.1"/>
    <property type="molecule type" value="Genomic_DNA"/>
</dbReference>
<name>A0A423XKB2_9PEZI</name>